<accession>X6MGD6</accession>
<evidence type="ECO:0000313" key="2">
    <source>
        <dbReference type="Proteomes" id="UP000023152"/>
    </source>
</evidence>
<proteinExistence type="predicted"/>
<reference evidence="1 2" key="1">
    <citation type="journal article" date="2013" name="Curr. Biol.">
        <title>The Genome of the Foraminiferan Reticulomyxa filosa.</title>
        <authorList>
            <person name="Glockner G."/>
            <person name="Hulsmann N."/>
            <person name="Schleicher M."/>
            <person name="Noegel A.A."/>
            <person name="Eichinger L."/>
            <person name="Gallinger C."/>
            <person name="Pawlowski J."/>
            <person name="Sierra R."/>
            <person name="Euteneuer U."/>
            <person name="Pillet L."/>
            <person name="Moustafa A."/>
            <person name="Platzer M."/>
            <person name="Groth M."/>
            <person name="Szafranski K."/>
            <person name="Schliwa M."/>
        </authorList>
    </citation>
    <scope>NUCLEOTIDE SEQUENCE [LARGE SCALE GENOMIC DNA]</scope>
</reference>
<dbReference type="Proteomes" id="UP000023152">
    <property type="component" value="Unassembled WGS sequence"/>
</dbReference>
<organism evidence="1 2">
    <name type="scientific">Reticulomyxa filosa</name>
    <dbReference type="NCBI Taxonomy" id="46433"/>
    <lineage>
        <taxon>Eukaryota</taxon>
        <taxon>Sar</taxon>
        <taxon>Rhizaria</taxon>
        <taxon>Retaria</taxon>
        <taxon>Foraminifera</taxon>
        <taxon>Monothalamids</taxon>
        <taxon>Reticulomyxidae</taxon>
        <taxon>Reticulomyxa</taxon>
    </lineage>
</organism>
<sequence>MEIDSEPTAEENWLMQVKTCDHKWDRRHGYSSCVRCAFSVMDPEYVFEYAKPAFYLPMVYVRKQYFMKKIREWTDPMPIQTNIMCIMLERVPCPCSWKNIFDAFKADKRHRKDFTYFLHFLGEELDYTDEDAMRCDMVDNSFDELKEKFKWTIKKKFNIYYLLYKIIQMRGGKTYLVPNKLSKSALDKYDVLWAQVCEAFGWQFIVSDIVKWDWQKEKILNSVAEEEKDCYQIIPKIKAVEDGYFSLKET</sequence>
<dbReference type="EMBL" id="ASPP01021379">
    <property type="protein sequence ID" value="ETO12467.1"/>
    <property type="molecule type" value="Genomic_DNA"/>
</dbReference>
<gene>
    <name evidence="1" type="ORF">RFI_24911</name>
</gene>
<protein>
    <submittedName>
        <fullName evidence="1">Uncharacterized protein</fullName>
    </submittedName>
</protein>
<evidence type="ECO:0000313" key="1">
    <source>
        <dbReference type="EMBL" id="ETO12467.1"/>
    </source>
</evidence>
<name>X6MGD6_RETFI</name>
<keyword evidence="2" id="KW-1185">Reference proteome</keyword>
<dbReference type="AlphaFoldDB" id="X6MGD6"/>
<comment type="caution">
    <text evidence="1">The sequence shown here is derived from an EMBL/GenBank/DDBJ whole genome shotgun (WGS) entry which is preliminary data.</text>
</comment>